<gene>
    <name evidence="1" type="ORF">I4F81_012831</name>
</gene>
<name>A0ACC3CK87_PYRYE</name>
<comment type="caution">
    <text evidence="1">The sequence shown here is derived from an EMBL/GenBank/DDBJ whole genome shotgun (WGS) entry which is preliminary data.</text>
</comment>
<evidence type="ECO:0000313" key="2">
    <source>
        <dbReference type="Proteomes" id="UP000798662"/>
    </source>
</evidence>
<evidence type="ECO:0000313" key="1">
    <source>
        <dbReference type="EMBL" id="KAK1870369.1"/>
    </source>
</evidence>
<dbReference type="EMBL" id="CM020620">
    <property type="protein sequence ID" value="KAK1870369.1"/>
    <property type="molecule type" value="Genomic_DNA"/>
</dbReference>
<keyword evidence="2" id="KW-1185">Reference proteome</keyword>
<accession>A0ACC3CK87</accession>
<proteinExistence type="predicted"/>
<dbReference type="Proteomes" id="UP000798662">
    <property type="component" value="Chromosome 3"/>
</dbReference>
<protein>
    <submittedName>
        <fullName evidence="1">Uncharacterized protein</fullName>
    </submittedName>
</protein>
<sequence>MTSTGRTVACRSAHVVAAPQDGGPDVLVGRPLATGGACGVRSGHTKCAGGERRPQGAKVRDQVSGIRRPSVGECGFAGPCRRPTTTSRGKLPLHLSCPLVGHLVSAPLPLSPYCRLPPRRVLGRQRPPFCCGPRRRHGGPGGGGGAGGGPVRVGGGCPTGRRARNGGMGPSVGAGARPRVDCLDVGPPHHVGHGRWQSRELFPQADGGHEGRLRPGGRRSQRGHHGCAS</sequence>
<organism evidence="1 2">
    <name type="scientific">Pyropia yezoensis</name>
    <name type="common">Susabi-nori</name>
    <name type="synonym">Porphyra yezoensis</name>
    <dbReference type="NCBI Taxonomy" id="2788"/>
    <lineage>
        <taxon>Eukaryota</taxon>
        <taxon>Rhodophyta</taxon>
        <taxon>Bangiophyceae</taxon>
        <taxon>Bangiales</taxon>
        <taxon>Bangiaceae</taxon>
        <taxon>Pyropia</taxon>
    </lineage>
</organism>
<reference evidence="1" key="1">
    <citation type="submission" date="2019-11" db="EMBL/GenBank/DDBJ databases">
        <title>Nori genome reveals adaptations in red seaweeds to the harsh intertidal environment.</title>
        <authorList>
            <person name="Wang D."/>
            <person name="Mao Y."/>
        </authorList>
    </citation>
    <scope>NUCLEOTIDE SEQUENCE</scope>
    <source>
        <tissue evidence="1">Gametophyte</tissue>
    </source>
</reference>